<gene>
    <name evidence="1" type="ORF">FC14_GL001771</name>
</gene>
<sequence length="132" mass="14920">MFLGKLSGKEKEAFISLSVHASKSNDVFAQEEKMMIHEYCKEMDIPTWNEEDILSIDEIVAVFKSSELPIKKIVLLETLGLLYSDGTVDGTEKEFIKEYAEKIGLTEDIIEKQTVAIKEYLDALKKVTEAIA</sequence>
<comment type="caution">
    <text evidence="1">The sequence shown here is derived from an EMBL/GenBank/DDBJ whole genome shotgun (WGS) entry which is preliminary data.</text>
</comment>
<dbReference type="AlphaFoldDB" id="A0A0R2ABX0"/>
<evidence type="ECO:0008006" key="3">
    <source>
        <dbReference type="Google" id="ProtNLM"/>
    </source>
</evidence>
<name>A0A0R2ABX0_9LACO</name>
<dbReference type="Proteomes" id="UP000051008">
    <property type="component" value="Unassembled WGS sequence"/>
</dbReference>
<dbReference type="Gene3D" id="1.10.3680.10">
    <property type="entry name" value="TerB-like"/>
    <property type="match status" value="1"/>
</dbReference>
<proteinExistence type="predicted"/>
<dbReference type="InterPro" id="IPR029024">
    <property type="entry name" value="TerB-like"/>
</dbReference>
<dbReference type="OrthoDB" id="1934251at2"/>
<evidence type="ECO:0000313" key="1">
    <source>
        <dbReference type="EMBL" id="KRM64631.1"/>
    </source>
</evidence>
<keyword evidence="2" id="KW-1185">Reference proteome</keyword>
<protein>
    <recommendedName>
        <fullName evidence="3">Co-chaperone DjlA N-terminal domain-containing protein</fullName>
    </recommendedName>
</protein>
<accession>A0A0R2ABX0</accession>
<evidence type="ECO:0000313" key="2">
    <source>
        <dbReference type="Proteomes" id="UP000051008"/>
    </source>
</evidence>
<dbReference type="SUPFAM" id="SSF158682">
    <property type="entry name" value="TerB-like"/>
    <property type="match status" value="1"/>
</dbReference>
<dbReference type="PATRIC" id="fig|1423718.3.peg.1839"/>
<reference evidence="1 2" key="1">
    <citation type="journal article" date="2015" name="Genome Announc.">
        <title>Expanding the biotechnology potential of lactobacilli through comparative genomics of 213 strains and associated genera.</title>
        <authorList>
            <person name="Sun Z."/>
            <person name="Harris H.M."/>
            <person name="McCann A."/>
            <person name="Guo C."/>
            <person name="Argimon S."/>
            <person name="Zhang W."/>
            <person name="Yang X."/>
            <person name="Jeffery I.B."/>
            <person name="Cooney J.C."/>
            <person name="Kagawa T.F."/>
            <person name="Liu W."/>
            <person name="Song Y."/>
            <person name="Salvetti E."/>
            <person name="Wrobel A."/>
            <person name="Rasinkangas P."/>
            <person name="Parkhill J."/>
            <person name="Rea M.C."/>
            <person name="O'Sullivan O."/>
            <person name="Ritari J."/>
            <person name="Douillard F.P."/>
            <person name="Paul Ross R."/>
            <person name="Yang R."/>
            <person name="Briner A.E."/>
            <person name="Felis G.E."/>
            <person name="de Vos W.M."/>
            <person name="Barrangou R."/>
            <person name="Klaenhammer T.R."/>
            <person name="Caufield P.W."/>
            <person name="Cui Y."/>
            <person name="Zhang H."/>
            <person name="O'Toole P.W."/>
        </authorList>
    </citation>
    <scope>NUCLEOTIDE SEQUENCE [LARGE SCALE GENOMIC DNA]</scope>
    <source>
        <strain evidence="1 2">DSM 20509</strain>
    </source>
</reference>
<organism evidence="1 2">
    <name type="scientific">Ligilactobacillus agilis DSM 20509</name>
    <dbReference type="NCBI Taxonomy" id="1423718"/>
    <lineage>
        <taxon>Bacteria</taxon>
        <taxon>Bacillati</taxon>
        <taxon>Bacillota</taxon>
        <taxon>Bacilli</taxon>
        <taxon>Lactobacillales</taxon>
        <taxon>Lactobacillaceae</taxon>
        <taxon>Ligilactobacillus</taxon>
    </lineage>
</organism>
<dbReference type="EMBL" id="AYYP01000029">
    <property type="protein sequence ID" value="KRM64631.1"/>
    <property type="molecule type" value="Genomic_DNA"/>
</dbReference>
<dbReference type="RefSeq" id="WP_056976617.1">
    <property type="nucleotide sequence ID" value="NZ_AYYP01000029.1"/>
</dbReference>